<dbReference type="NCBIfam" id="NF033193">
    <property type="entry name" value="lipo_NDxxF"/>
    <property type="match status" value="1"/>
</dbReference>
<feature type="signal peptide" evidence="1">
    <location>
        <begin position="1"/>
        <end position="19"/>
    </location>
</feature>
<dbReference type="EMBL" id="PZFQ01000011">
    <property type="protein sequence ID" value="PTI76359.1"/>
    <property type="molecule type" value="Genomic_DNA"/>
</dbReference>
<accession>A0A9Q6HQD8</accession>
<dbReference type="Proteomes" id="UP000241960">
    <property type="component" value="Unassembled WGS sequence"/>
</dbReference>
<comment type="caution">
    <text evidence="2">The sequence shown here is derived from an EMBL/GenBank/DDBJ whole genome shotgun (WGS) entry which is preliminary data.</text>
</comment>
<keyword evidence="1" id="KW-0732">Signal</keyword>
<evidence type="ECO:0000313" key="3">
    <source>
        <dbReference type="Proteomes" id="UP000241960"/>
    </source>
</evidence>
<dbReference type="PROSITE" id="PS51257">
    <property type="entry name" value="PROKAR_LIPOPROTEIN"/>
    <property type="match status" value="1"/>
</dbReference>
<feature type="chain" id="PRO_5040123938" evidence="1">
    <location>
        <begin position="20"/>
        <end position="207"/>
    </location>
</feature>
<name>A0A9Q6HQD8_9STAP</name>
<dbReference type="RefSeq" id="WP_073505093.1">
    <property type="nucleotide sequence ID" value="NZ_CP018199.1"/>
</dbReference>
<dbReference type="InterPro" id="IPR047903">
    <property type="entry name" value="NDxxF_lipo"/>
</dbReference>
<keyword evidence="2" id="KW-0449">Lipoprotein</keyword>
<organism evidence="2 3">
    <name type="scientific">Staphylococcus succinus</name>
    <dbReference type="NCBI Taxonomy" id="61015"/>
    <lineage>
        <taxon>Bacteria</taxon>
        <taxon>Bacillati</taxon>
        <taxon>Bacillota</taxon>
        <taxon>Bacilli</taxon>
        <taxon>Bacillales</taxon>
        <taxon>Staphylococcaceae</taxon>
        <taxon>Staphylococcus</taxon>
    </lineage>
</organism>
<sequence>MKKSILLTLVLVLSVILSACSNSDPDDDNQDHNEKHAPKNVKKVTEKDIFKSDKQGETISEAEMNKAIKKYLDVNSDIIDNKYLMQYKLDKQSASDTKITDKQAKYLSELSHNAIKNDVRFKKFVNNNKLPKGYKENVDRIITYFTSLNTTIKNADEDVEQLDYQPQNELNVVDVSTKYAGDVNGKQQDKIKQFLKDKDIKSDAVDK</sequence>
<proteinExistence type="predicted"/>
<evidence type="ECO:0000256" key="1">
    <source>
        <dbReference type="SAM" id="SignalP"/>
    </source>
</evidence>
<dbReference type="AlphaFoldDB" id="A0A9Q6HQD8"/>
<reference evidence="2 3" key="1">
    <citation type="journal article" date="2016" name="Front. Microbiol.">
        <title>Comprehensive Phylogenetic Analysis of Bovine Non-aureus Staphylococci Species Based on Whole-Genome Sequencing.</title>
        <authorList>
            <person name="Naushad S."/>
            <person name="Barkema H.W."/>
            <person name="Luby C."/>
            <person name="Condas L.A."/>
            <person name="Nobrega D.B."/>
            <person name="Carson D.A."/>
            <person name="De Buck J."/>
        </authorList>
    </citation>
    <scope>NUCLEOTIDE SEQUENCE [LARGE SCALE GENOMIC DNA]</scope>
    <source>
        <strain evidence="2 3">SNUC 1231</strain>
    </source>
</reference>
<gene>
    <name evidence="2" type="ORF">BU058_04705</name>
</gene>
<evidence type="ECO:0000313" key="2">
    <source>
        <dbReference type="EMBL" id="PTI76359.1"/>
    </source>
</evidence>
<protein>
    <submittedName>
        <fullName evidence="2">NDxxF motif lipoprotein</fullName>
    </submittedName>
</protein>